<dbReference type="AlphaFoldDB" id="A0A0F8D7V0"/>
<evidence type="ECO:0000256" key="1">
    <source>
        <dbReference type="SAM" id="MobiDB-lite"/>
    </source>
</evidence>
<accession>A0A0F8D7V0</accession>
<gene>
    <name evidence="2" type="ORF">CFO_g5458</name>
</gene>
<dbReference type="Proteomes" id="UP000034841">
    <property type="component" value="Unassembled WGS sequence"/>
</dbReference>
<evidence type="ECO:0008006" key="4">
    <source>
        <dbReference type="Google" id="ProtNLM"/>
    </source>
</evidence>
<evidence type="ECO:0000313" key="2">
    <source>
        <dbReference type="EMBL" id="KKF92189.1"/>
    </source>
</evidence>
<protein>
    <recommendedName>
        <fullName evidence="4">Retrotransposon gag domain-containing protein</fullName>
    </recommendedName>
</protein>
<keyword evidence="3" id="KW-1185">Reference proteome</keyword>
<proteinExistence type="predicted"/>
<organism evidence="2 3">
    <name type="scientific">Ceratocystis fimbriata f. sp. platani</name>
    <dbReference type="NCBI Taxonomy" id="88771"/>
    <lineage>
        <taxon>Eukaryota</taxon>
        <taxon>Fungi</taxon>
        <taxon>Dikarya</taxon>
        <taxon>Ascomycota</taxon>
        <taxon>Pezizomycotina</taxon>
        <taxon>Sordariomycetes</taxon>
        <taxon>Hypocreomycetidae</taxon>
        <taxon>Microascales</taxon>
        <taxon>Ceratocystidaceae</taxon>
        <taxon>Ceratocystis</taxon>
    </lineage>
</organism>
<comment type="caution">
    <text evidence="2">The sequence shown here is derived from an EMBL/GenBank/DDBJ whole genome shotgun (WGS) entry which is preliminary data.</text>
</comment>
<reference evidence="2 3" key="1">
    <citation type="submission" date="2015-04" db="EMBL/GenBank/DDBJ databases">
        <title>Genome sequence of Ceratocystis platani, a major pathogen of plane trees.</title>
        <authorList>
            <person name="Belbahri L."/>
        </authorList>
    </citation>
    <scope>NUCLEOTIDE SEQUENCE [LARGE SCALE GENOMIC DNA]</scope>
    <source>
        <strain evidence="2 3">CFO</strain>
    </source>
</reference>
<evidence type="ECO:0000313" key="3">
    <source>
        <dbReference type="Proteomes" id="UP000034841"/>
    </source>
</evidence>
<feature type="region of interest" description="Disordered" evidence="1">
    <location>
        <begin position="1"/>
        <end position="24"/>
    </location>
</feature>
<dbReference type="EMBL" id="LBBL01000536">
    <property type="protein sequence ID" value="KKF92189.1"/>
    <property type="molecule type" value="Genomic_DNA"/>
</dbReference>
<feature type="region of interest" description="Disordered" evidence="1">
    <location>
        <begin position="256"/>
        <end position="291"/>
    </location>
</feature>
<sequence>MNQVPENAPQASFMETDPPTEAHTADPKLVDEAVEAHANYLCHIAQLRAAVEAKGQSFAQFDHLLGLPTQRTMGSTSYRPKIEAPTFKGDLKDFPTYYQRLRMKWEVDKEFPNADKEFIATVMNKLEGPVARYATAQVQRLDAANLLSGESFLKMMYTKYHDPTAAGKARHALHQLHQGNKSFDAHLQRFEELLYLSGCDEFTDFQKIELLKSSLSPKIIDVLYYHFAILPKEYNAWVLRVQELWQQMQAVDHHRARHTALASSSRPGPSQRAPPSPQRALLQFSTEYGRR</sequence>
<name>A0A0F8D7V0_CERFI</name>